<gene>
    <name evidence="1" type="ORF">ACFSJE_08085</name>
</gene>
<proteinExistence type="predicted"/>
<protein>
    <recommendedName>
        <fullName evidence="3">Inovirus Gp2 family protein</fullName>
    </recommendedName>
</protein>
<evidence type="ECO:0000313" key="2">
    <source>
        <dbReference type="Proteomes" id="UP001597342"/>
    </source>
</evidence>
<keyword evidence="2" id="KW-1185">Reference proteome</keyword>
<evidence type="ECO:0000313" key="1">
    <source>
        <dbReference type="EMBL" id="MFD2099725.1"/>
    </source>
</evidence>
<evidence type="ECO:0008006" key="3">
    <source>
        <dbReference type="Google" id="ProtNLM"/>
    </source>
</evidence>
<sequence>MDKVICTIRKWDYRGNKRYNPSIKNLNKQIHTLHKKLKKKDTVYTTYTIERDEGRNGYHVHSLFQYKDKENLHENLQKFVGGDINKKGSFDTCFGKWGTIFIDDVRDENQYNRYMNKFVNRTSKTLV</sequence>
<organism evidence="1 2">
    <name type="scientific">Flagellimonas iocasae</name>
    <dbReference type="NCBI Taxonomy" id="2055905"/>
    <lineage>
        <taxon>Bacteria</taxon>
        <taxon>Pseudomonadati</taxon>
        <taxon>Bacteroidota</taxon>
        <taxon>Flavobacteriia</taxon>
        <taxon>Flavobacteriales</taxon>
        <taxon>Flavobacteriaceae</taxon>
        <taxon>Flagellimonas</taxon>
    </lineage>
</organism>
<comment type="caution">
    <text evidence="1">The sequence shown here is derived from an EMBL/GenBank/DDBJ whole genome shotgun (WGS) entry which is preliminary data.</text>
</comment>
<dbReference type="Proteomes" id="UP001597342">
    <property type="component" value="Unassembled WGS sequence"/>
</dbReference>
<reference evidence="2" key="1">
    <citation type="journal article" date="2019" name="Int. J. Syst. Evol. Microbiol.">
        <title>The Global Catalogue of Microorganisms (GCM) 10K type strain sequencing project: providing services to taxonomists for standard genome sequencing and annotation.</title>
        <authorList>
            <consortium name="The Broad Institute Genomics Platform"/>
            <consortium name="The Broad Institute Genome Sequencing Center for Infectious Disease"/>
            <person name="Wu L."/>
            <person name="Ma J."/>
        </authorList>
    </citation>
    <scope>NUCLEOTIDE SEQUENCE [LARGE SCALE GENOMIC DNA]</scope>
    <source>
        <strain evidence="2">JCM 3389</strain>
    </source>
</reference>
<accession>A0ABW4XXA4</accession>
<dbReference type="EMBL" id="JBHUHU010000003">
    <property type="protein sequence ID" value="MFD2099725.1"/>
    <property type="molecule type" value="Genomic_DNA"/>
</dbReference>
<dbReference type="RefSeq" id="WP_379830481.1">
    <property type="nucleotide sequence ID" value="NZ_JBHUHU010000003.1"/>
</dbReference>
<name>A0ABW4XXA4_9FLAO</name>